<keyword evidence="3 12" id="KW-1003">Cell membrane</keyword>
<feature type="transmembrane region" description="Helical" evidence="12">
    <location>
        <begin position="244"/>
        <end position="265"/>
    </location>
</feature>
<comment type="similarity">
    <text evidence="11">In the N-terminal section; belongs to the SecD/SecF family. SecD subfamily.</text>
</comment>
<evidence type="ECO:0000256" key="10">
    <source>
        <dbReference type="ARBA" id="ARBA00060856"/>
    </source>
</evidence>
<feature type="transmembrane region" description="Helical" evidence="12">
    <location>
        <begin position="192"/>
        <end position="213"/>
    </location>
</feature>
<keyword evidence="15" id="KW-1185">Reference proteome</keyword>
<dbReference type="Pfam" id="PF02355">
    <property type="entry name" value="SecD_SecF_C"/>
    <property type="match status" value="1"/>
</dbReference>
<comment type="caution">
    <text evidence="14">The sequence shown here is derived from an EMBL/GenBank/DDBJ whole genome shotgun (WGS) entry which is preliminary data.</text>
</comment>
<evidence type="ECO:0000259" key="13">
    <source>
        <dbReference type="Pfam" id="PF02355"/>
    </source>
</evidence>
<dbReference type="Pfam" id="PF07549">
    <property type="entry name" value="Sec_GG"/>
    <property type="match status" value="1"/>
</dbReference>
<evidence type="ECO:0000313" key="15">
    <source>
        <dbReference type="Proteomes" id="UP000194003"/>
    </source>
</evidence>
<dbReference type="HAMAP" id="MF_01464_B">
    <property type="entry name" value="SecF_B"/>
    <property type="match status" value="1"/>
</dbReference>
<evidence type="ECO:0000256" key="7">
    <source>
        <dbReference type="ARBA" id="ARBA00023010"/>
    </source>
</evidence>
<dbReference type="GO" id="GO:0015450">
    <property type="term" value="F:protein-transporting ATPase activity"/>
    <property type="evidence" value="ECO:0007669"/>
    <property type="project" value="InterPro"/>
</dbReference>
<gene>
    <name evidence="12" type="primary">secF</name>
    <name evidence="14" type="ORF">MAIT1_02133</name>
</gene>
<dbReference type="FunFam" id="1.20.1640.10:FF:000024">
    <property type="entry name" value="Multifunctional fusion protein"/>
    <property type="match status" value="1"/>
</dbReference>
<dbReference type="Proteomes" id="UP000194003">
    <property type="component" value="Unassembled WGS sequence"/>
</dbReference>
<dbReference type="InterPro" id="IPR022645">
    <property type="entry name" value="SecD/SecF_bac"/>
</dbReference>
<organism evidence="14 15">
    <name type="scientific">Magnetofaba australis IT-1</name>
    <dbReference type="NCBI Taxonomy" id="1434232"/>
    <lineage>
        <taxon>Bacteria</taxon>
        <taxon>Pseudomonadati</taxon>
        <taxon>Pseudomonadota</taxon>
        <taxon>Magnetococcia</taxon>
        <taxon>Magnetococcales</taxon>
        <taxon>Magnetococcaceae</taxon>
        <taxon>Magnetofaba</taxon>
    </lineage>
</organism>
<dbReference type="GO" id="GO:0065002">
    <property type="term" value="P:intracellular protein transmembrane transport"/>
    <property type="evidence" value="ECO:0007669"/>
    <property type="project" value="UniProtKB-UniRule"/>
</dbReference>
<dbReference type="GO" id="GO:0006605">
    <property type="term" value="P:protein targeting"/>
    <property type="evidence" value="ECO:0007669"/>
    <property type="project" value="UniProtKB-UniRule"/>
</dbReference>
<evidence type="ECO:0000256" key="5">
    <source>
        <dbReference type="ARBA" id="ARBA00022927"/>
    </source>
</evidence>
<keyword evidence="2 12" id="KW-0813">Transport</keyword>
<dbReference type="OrthoDB" id="9774769at2"/>
<dbReference type="NCBIfam" id="TIGR00916">
    <property type="entry name" value="2A0604s01"/>
    <property type="match status" value="1"/>
</dbReference>
<dbReference type="NCBIfam" id="TIGR00966">
    <property type="entry name" value="transloc_SecF"/>
    <property type="match status" value="1"/>
</dbReference>
<dbReference type="InterPro" id="IPR022646">
    <property type="entry name" value="SecD/SecF_CS"/>
</dbReference>
<evidence type="ECO:0000256" key="4">
    <source>
        <dbReference type="ARBA" id="ARBA00022692"/>
    </source>
</evidence>
<comment type="function">
    <text evidence="9 12">Part of the Sec protein translocase complex. Interacts with the SecYEG preprotein conducting channel. SecDF uses the proton motive force (PMF) to complete protein translocation after the ATP-dependent function of SecA.</text>
</comment>
<evidence type="ECO:0000256" key="8">
    <source>
        <dbReference type="ARBA" id="ARBA00023136"/>
    </source>
</evidence>
<dbReference type="EMBL" id="LVJN01000020">
    <property type="protein sequence ID" value="OSM02049.1"/>
    <property type="molecule type" value="Genomic_DNA"/>
</dbReference>
<dbReference type="PRINTS" id="PR01755">
    <property type="entry name" value="SECFTRNLCASE"/>
</dbReference>
<accession>A0A1Y2K270</accession>
<dbReference type="AlphaFoldDB" id="A0A1Y2K270"/>
<evidence type="ECO:0000256" key="6">
    <source>
        <dbReference type="ARBA" id="ARBA00022989"/>
    </source>
</evidence>
<keyword evidence="8 12" id="KW-0472">Membrane</keyword>
<feature type="domain" description="Protein export membrane protein SecD/SecF C-terminal" evidence="13">
    <location>
        <begin position="120"/>
        <end position="295"/>
    </location>
</feature>
<proteinExistence type="inferred from homology"/>
<dbReference type="Gene3D" id="1.20.1640.10">
    <property type="entry name" value="Multidrug efflux transporter AcrB transmembrane domain"/>
    <property type="match status" value="1"/>
</dbReference>
<feature type="transmembrane region" description="Helical" evidence="12">
    <location>
        <begin position="271"/>
        <end position="293"/>
    </location>
</feature>
<comment type="subcellular location">
    <subcellularLocation>
        <location evidence="1 12">Cell membrane</location>
        <topology evidence="1 12">Multi-pass membrane protein</topology>
    </subcellularLocation>
</comment>
<dbReference type="PANTHER" id="PTHR30081">
    <property type="entry name" value="PROTEIN-EXPORT MEMBRANE PROTEIN SEC"/>
    <property type="match status" value="1"/>
</dbReference>
<keyword evidence="7 12" id="KW-0811">Translocation</keyword>
<evidence type="ECO:0000256" key="3">
    <source>
        <dbReference type="ARBA" id="ARBA00022475"/>
    </source>
</evidence>
<dbReference type="InterPro" id="IPR048634">
    <property type="entry name" value="SecD_SecF_C"/>
</dbReference>
<evidence type="ECO:0000256" key="11">
    <source>
        <dbReference type="ARBA" id="ARBA00061053"/>
    </source>
</evidence>
<feature type="transmembrane region" description="Helical" evidence="12">
    <location>
        <begin position="141"/>
        <end position="158"/>
    </location>
</feature>
<name>A0A1Y2K270_9PROT</name>
<dbReference type="InterPro" id="IPR022813">
    <property type="entry name" value="SecD/SecF_arch_bac"/>
</dbReference>
<comment type="similarity">
    <text evidence="10">In the C-terminal section; belongs to the SecD/SecF family. SecF subfamily.</text>
</comment>
<evidence type="ECO:0000256" key="12">
    <source>
        <dbReference type="HAMAP-Rule" id="MF_01464"/>
    </source>
</evidence>
<protein>
    <recommendedName>
        <fullName evidence="12">Protein-export membrane protein SecF</fullName>
    </recommendedName>
</protein>
<feature type="transmembrane region" description="Helical" evidence="12">
    <location>
        <begin position="165"/>
        <end position="186"/>
    </location>
</feature>
<dbReference type="InterPro" id="IPR005665">
    <property type="entry name" value="SecF_bac"/>
</dbReference>
<reference evidence="14 15" key="1">
    <citation type="journal article" date="2016" name="BMC Genomics">
        <title>Combined genomic and structural analyses of a cultured magnetotactic bacterium reveals its niche adaptation to a dynamic environment.</title>
        <authorList>
            <person name="Araujo A.C."/>
            <person name="Morillo V."/>
            <person name="Cypriano J."/>
            <person name="Teixeira L.C."/>
            <person name="Leao P."/>
            <person name="Lyra S."/>
            <person name="Almeida L.G."/>
            <person name="Bazylinski D.A."/>
            <person name="Vasconcellos A.T."/>
            <person name="Abreu F."/>
            <person name="Lins U."/>
        </authorList>
    </citation>
    <scope>NUCLEOTIDE SEQUENCE [LARGE SCALE GENOMIC DNA]</scope>
    <source>
        <strain evidence="14 15">IT-1</strain>
    </source>
</reference>
<dbReference type="GO" id="GO:0043952">
    <property type="term" value="P:protein transport by the Sec complex"/>
    <property type="evidence" value="ECO:0007669"/>
    <property type="project" value="UniProtKB-UniRule"/>
</dbReference>
<evidence type="ECO:0000313" key="14">
    <source>
        <dbReference type="EMBL" id="OSM02049.1"/>
    </source>
</evidence>
<evidence type="ECO:0000256" key="2">
    <source>
        <dbReference type="ARBA" id="ARBA00022448"/>
    </source>
</evidence>
<keyword evidence="5 12" id="KW-0653">Protein transport</keyword>
<dbReference type="STRING" id="1434232.MAIT1_02133"/>
<keyword evidence="4 12" id="KW-0812">Transmembrane</keyword>
<comment type="similarity">
    <text evidence="12">Belongs to the SecD/SecF family. SecF subfamily.</text>
</comment>
<dbReference type="RefSeq" id="WP_085444545.1">
    <property type="nucleotide sequence ID" value="NZ_LVJN01000020.1"/>
</dbReference>
<dbReference type="SUPFAM" id="SSF82866">
    <property type="entry name" value="Multidrug efflux transporter AcrB transmembrane domain"/>
    <property type="match status" value="1"/>
</dbReference>
<dbReference type="InterPro" id="IPR055344">
    <property type="entry name" value="SecD_SecF_C_bact"/>
</dbReference>
<evidence type="ECO:0000256" key="9">
    <source>
        <dbReference type="ARBA" id="ARBA00059018"/>
    </source>
</evidence>
<dbReference type="GO" id="GO:0005886">
    <property type="term" value="C:plasma membrane"/>
    <property type="evidence" value="ECO:0007669"/>
    <property type="project" value="UniProtKB-SubCell"/>
</dbReference>
<evidence type="ECO:0000256" key="1">
    <source>
        <dbReference type="ARBA" id="ARBA00004651"/>
    </source>
</evidence>
<sequence length="312" mass="34185">MRFFNKLTDFDFTGRRQLAFMLSGALIVVSLLSLVTQGLNFGIDFTGGTLVQVRFEQNAPIVQMRQELDKLDLGDMAIQEFGDPREALIRFEKQGKDNKEQQELLGGVMGALEGIVGKGKVEQRRVEFVGPQVGDELAEQGLLAMLLSLGAILIYVAFRFEARFAVGAVAALIHDVFLTMGFFSLIHHEFTLVVVAALLTVVGYSLNDTIVVYDRIREEMKRLKKQPLGTVINEAVNRTLSRTLVTSLTTILVLLALLVLGGAVIHDFALTLFFGVVVGTYSSIFVASPVIMFMDKGKPSPLQGGKPTVESA</sequence>
<dbReference type="PANTHER" id="PTHR30081:SF8">
    <property type="entry name" value="PROTEIN TRANSLOCASE SUBUNIT SECF"/>
    <property type="match status" value="1"/>
</dbReference>
<feature type="transmembrane region" description="Helical" evidence="12">
    <location>
        <begin position="20"/>
        <end position="43"/>
    </location>
</feature>
<comment type="subunit">
    <text evidence="12">Forms a complex with SecD. Part of the essential Sec protein translocation apparatus which comprises SecA, SecYEG and auxiliary proteins SecDF-YajC and YidC.</text>
</comment>
<keyword evidence="6 12" id="KW-1133">Transmembrane helix</keyword>